<dbReference type="AlphaFoldDB" id="A0A833HMG0"/>
<sequence length="245" mass="27618">MKKIKQNIILGFLLLLLGFIIAAQFQNVRKVIGEDLLSVSKARQLLKELNEISEEKTAIQEEISKLEGEIKKLEESEMAESYIIQNLQNELSKYQIFAGTRTLEGPGIVVTISEPSVETDDAEDSFYYDDSIVVYYKYLLGIINDLNIAGAEAITINDQRYLATTEIRPNVDNLIINGVPVTPPINIAAIGDPDELEATMNIPFGLIQEEIKLYTNLQVNVKRHNNIVVPRYSRVQGFQYAKPIE</sequence>
<dbReference type="OrthoDB" id="9776196at2"/>
<dbReference type="Pfam" id="PF05949">
    <property type="entry name" value="DUF881"/>
    <property type="match status" value="1"/>
</dbReference>
<keyword evidence="4" id="KW-1185">Reference proteome</keyword>
<gene>
    <name evidence="3" type="ORF">F8153_11480</name>
</gene>
<dbReference type="PANTHER" id="PTHR37313">
    <property type="entry name" value="UPF0749 PROTEIN RV1825"/>
    <property type="match status" value="1"/>
</dbReference>
<evidence type="ECO:0000313" key="4">
    <source>
        <dbReference type="Proteomes" id="UP000465601"/>
    </source>
</evidence>
<protein>
    <submittedName>
        <fullName evidence="3">DUF881 domain-containing protein</fullName>
    </submittedName>
</protein>
<keyword evidence="2" id="KW-0175">Coiled coil</keyword>
<evidence type="ECO:0000256" key="1">
    <source>
        <dbReference type="ARBA" id="ARBA00009108"/>
    </source>
</evidence>
<dbReference type="EMBL" id="WBZB01000040">
    <property type="protein sequence ID" value="KAB3527598.1"/>
    <property type="molecule type" value="Genomic_DNA"/>
</dbReference>
<feature type="coiled-coil region" evidence="2">
    <location>
        <begin position="42"/>
        <end position="76"/>
    </location>
</feature>
<organism evidence="3 4">
    <name type="scientific">Alkaliphilus serpentinus</name>
    <dbReference type="NCBI Taxonomy" id="1482731"/>
    <lineage>
        <taxon>Bacteria</taxon>
        <taxon>Bacillati</taxon>
        <taxon>Bacillota</taxon>
        <taxon>Clostridia</taxon>
        <taxon>Peptostreptococcales</taxon>
        <taxon>Natronincolaceae</taxon>
        <taxon>Alkaliphilus</taxon>
    </lineage>
</organism>
<dbReference type="Proteomes" id="UP000465601">
    <property type="component" value="Unassembled WGS sequence"/>
</dbReference>
<reference evidence="3 4" key="1">
    <citation type="submission" date="2019-10" db="EMBL/GenBank/DDBJ databases">
        <title>Alkaliphilus serpentinus sp. nov. and Alkaliphilus pronyensis sp. nov., two novel anaerobic alkaliphilic species isolated from the serpentinized-hosted hydrothermal field of the Prony Bay (New Caledonia).</title>
        <authorList>
            <person name="Postec A."/>
        </authorList>
    </citation>
    <scope>NUCLEOTIDE SEQUENCE [LARGE SCALE GENOMIC DNA]</scope>
    <source>
        <strain evidence="3 4">LacT</strain>
    </source>
</reference>
<evidence type="ECO:0000313" key="3">
    <source>
        <dbReference type="EMBL" id="KAB3527598.1"/>
    </source>
</evidence>
<dbReference type="Gene3D" id="3.30.70.1880">
    <property type="entry name" value="Protein of unknown function DUF881"/>
    <property type="match status" value="1"/>
</dbReference>
<dbReference type="PANTHER" id="PTHR37313:SF2">
    <property type="entry name" value="UPF0749 PROTEIN YLXX"/>
    <property type="match status" value="1"/>
</dbReference>
<proteinExistence type="inferred from homology"/>
<name>A0A833HMG0_9FIRM</name>
<comment type="caution">
    <text evidence="3">The sequence shown here is derived from an EMBL/GenBank/DDBJ whole genome shotgun (WGS) entry which is preliminary data.</text>
</comment>
<comment type="similarity">
    <text evidence="1">Belongs to the UPF0749 family.</text>
</comment>
<dbReference type="RefSeq" id="WP_151866493.1">
    <property type="nucleotide sequence ID" value="NZ_WBZB01000040.1"/>
</dbReference>
<accession>A0A833HMG0</accession>
<evidence type="ECO:0000256" key="2">
    <source>
        <dbReference type="SAM" id="Coils"/>
    </source>
</evidence>
<dbReference type="InterPro" id="IPR010273">
    <property type="entry name" value="DUF881"/>
</dbReference>